<reference evidence="2" key="1">
    <citation type="journal article" date="2022" name="bioRxiv">
        <title>Sequencing and chromosome-scale assembly of the giantPleurodeles waltlgenome.</title>
        <authorList>
            <person name="Brown T."/>
            <person name="Elewa A."/>
            <person name="Iarovenko S."/>
            <person name="Subramanian E."/>
            <person name="Araus A.J."/>
            <person name="Petzold A."/>
            <person name="Susuki M."/>
            <person name="Suzuki K.-i.T."/>
            <person name="Hayashi T."/>
            <person name="Toyoda A."/>
            <person name="Oliveira C."/>
            <person name="Osipova E."/>
            <person name="Leigh N.D."/>
            <person name="Simon A."/>
            <person name="Yun M.H."/>
        </authorList>
    </citation>
    <scope>NUCLEOTIDE SEQUENCE</scope>
    <source>
        <strain evidence="2">20211129_DDA</strain>
        <tissue evidence="2">Liver</tissue>
    </source>
</reference>
<keyword evidence="3" id="KW-1185">Reference proteome</keyword>
<gene>
    <name evidence="2" type="ORF">NDU88_006891</name>
</gene>
<protein>
    <submittedName>
        <fullName evidence="2">Uncharacterized protein</fullName>
    </submittedName>
</protein>
<organism evidence="2 3">
    <name type="scientific">Pleurodeles waltl</name>
    <name type="common">Iberian ribbed newt</name>
    <dbReference type="NCBI Taxonomy" id="8319"/>
    <lineage>
        <taxon>Eukaryota</taxon>
        <taxon>Metazoa</taxon>
        <taxon>Chordata</taxon>
        <taxon>Craniata</taxon>
        <taxon>Vertebrata</taxon>
        <taxon>Euteleostomi</taxon>
        <taxon>Amphibia</taxon>
        <taxon>Batrachia</taxon>
        <taxon>Caudata</taxon>
        <taxon>Salamandroidea</taxon>
        <taxon>Salamandridae</taxon>
        <taxon>Pleurodelinae</taxon>
        <taxon>Pleurodeles</taxon>
    </lineage>
</organism>
<feature type="region of interest" description="Disordered" evidence="1">
    <location>
        <begin position="74"/>
        <end position="109"/>
    </location>
</feature>
<dbReference type="AlphaFoldDB" id="A0AAV7VR03"/>
<sequence>MLDSPAPEGPAERLLVIAPVRAALPRNAGAELRTDGLRSWAPPAVPVRAADQIGPPDVSGGLRSLLLLGAAASSGEAGRGGNKVGGPRTAAATPGPLCWVDRPGTPGGG</sequence>
<dbReference type="EMBL" id="JANPWB010000003">
    <property type="protein sequence ID" value="KAJ1203097.1"/>
    <property type="molecule type" value="Genomic_DNA"/>
</dbReference>
<name>A0AAV7VR03_PLEWA</name>
<comment type="caution">
    <text evidence="2">The sequence shown here is derived from an EMBL/GenBank/DDBJ whole genome shotgun (WGS) entry which is preliminary data.</text>
</comment>
<accession>A0AAV7VR03</accession>
<evidence type="ECO:0000313" key="2">
    <source>
        <dbReference type="EMBL" id="KAJ1203097.1"/>
    </source>
</evidence>
<evidence type="ECO:0000256" key="1">
    <source>
        <dbReference type="SAM" id="MobiDB-lite"/>
    </source>
</evidence>
<evidence type="ECO:0000313" key="3">
    <source>
        <dbReference type="Proteomes" id="UP001066276"/>
    </source>
</evidence>
<dbReference type="Proteomes" id="UP001066276">
    <property type="component" value="Chromosome 2_1"/>
</dbReference>
<proteinExistence type="predicted"/>